<reference evidence="7 8" key="1">
    <citation type="submission" date="2022-11" db="EMBL/GenBank/DDBJ databases">
        <title>Minimal conservation of predation-associated metabolite biosynthetic gene clusters underscores biosynthetic potential of Myxococcota including descriptions for ten novel species: Archangium lansinium sp. nov., Myxococcus landrumus sp. nov., Nannocystis bai.</title>
        <authorList>
            <person name="Ahearne A."/>
            <person name="Stevens C."/>
            <person name="Dowd S."/>
        </authorList>
    </citation>
    <scope>NUCLEOTIDE SEQUENCE [LARGE SCALE GENOMIC DNA]</scope>
    <source>
        <strain evidence="7 8">NCELM</strain>
    </source>
</reference>
<comment type="caution">
    <text evidence="7">The sequence shown here is derived from an EMBL/GenBank/DDBJ whole genome shotgun (WGS) entry which is preliminary data.</text>
</comment>
<dbReference type="Gene3D" id="3.30.70.1560">
    <property type="entry name" value="Alpha-L RNA-binding motif"/>
    <property type="match status" value="1"/>
</dbReference>
<evidence type="ECO:0000256" key="2">
    <source>
        <dbReference type="ARBA" id="ARBA00023235"/>
    </source>
</evidence>
<dbReference type="PROSITE" id="PS01149">
    <property type="entry name" value="PSI_RSU"/>
    <property type="match status" value="1"/>
</dbReference>
<dbReference type="SMART" id="SM00363">
    <property type="entry name" value="S4"/>
    <property type="match status" value="1"/>
</dbReference>
<keyword evidence="2 4" id="KW-0413">Isomerase</keyword>
<dbReference type="PROSITE" id="PS50889">
    <property type="entry name" value="S4"/>
    <property type="match status" value="1"/>
</dbReference>
<dbReference type="Proteomes" id="UP001217838">
    <property type="component" value="Unassembled WGS sequence"/>
</dbReference>
<dbReference type="PANTHER" id="PTHR47683:SF2">
    <property type="entry name" value="RNA-BINDING S4 DOMAIN-CONTAINING PROTEIN"/>
    <property type="match status" value="1"/>
</dbReference>
<dbReference type="InterPro" id="IPR042092">
    <property type="entry name" value="PsdUridine_s_RsuA/RluB/E/F_cat"/>
</dbReference>
<evidence type="ECO:0000256" key="1">
    <source>
        <dbReference type="ARBA" id="ARBA00008348"/>
    </source>
</evidence>
<dbReference type="RefSeq" id="WP_272002629.1">
    <property type="nucleotide sequence ID" value="NZ_JAQNDN010000018.1"/>
</dbReference>
<feature type="domain" description="RNA-binding S4" evidence="6">
    <location>
        <begin position="28"/>
        <end position="96"/>
    </location>
</feature>
<evidence type="ECO:0000256" key="4">
    <source>
        <dbReference type="RuleBase" id="RU003887"/>
    </source>
</evidence>
<dbReference type="InterPro" id="IPR002942">
    <property type="entry name" value="S4_RNA-bd"/>
</dbReference>
<dbReference type="InterPro" id="IPR050343">
    <property type="entry name" value="RsuA_PseudoU_synthase"/>
</dbReference>
<dbReference type="NCBIfam" id="TIGR00093">
    <property type="entry name" value="pseudouridine synthase"/>
    <property type="match status" value="1"/>
</dbReference>
<dbReference type="EC" id="5.4.99.-" evidence="4"/>
<keyword evidence="8" id="KW-1185">Reference proteome</keyword>
<dbReference type="Pfam" id="PF01479">
    <property type="entry name" value="S4"/>
    <property type="match status" value="1"/>
</dbReference>
<dbReference type="InterPro" id="IPR020094">
    <property type="entry name" value="TruA/RsuA/RluB/E/F_N"/>
</dbReference>
<dbReference type="InterPro" id="IPR036986">
    <property type="entry name" value="S4_RNA-bd_sf"/>
</dbReference>
<evidence type="ECO:0000313" key="8">
    <source>
        <dbReference type="Proteomes" id="UP001217838"/>
    </source>
</evidence>
<dbReference type="Gene3D" id="3.30.70.580">
    <property type="entry name" value="Pseudouridine synthase I, catalytic domain, N-terminal subdomain"/>
    <property type="match status" value="1"/>
</dbReference>
<dbReference type="SUPFAM" id="SSF55120">
    <property type="entry name" value="Pseudouridine synthase"/>
    <property type="match status" value="1"/>
</dbReference>
<feature type="region of interest" description="Disordered" evidence="5">
    <location>
        <begin position="269"/>
        <end position="305"/>
    </location>
</feature>
<dbReference type="InterPro" id="IPR018496">
    <property type="entry name" value="PsdUridine_synth_RsuA/RluB_CS"/>
</dbReference>
<organism evidence="7 8">
    <name type="scientific">Nannocystis radixulma</name>
    <dbReference type="NCBI Taxonomy" id="2995305"/>
    <lineage>
        <taxon>Bacteria</taxon>
        <taxon>Pseudomonadati</taxon>
        <taxon>Myxococcota</taxon>
        <taxon>Polyangia</taxon>
        <taxon>Nannocystales</taxon>
        <taxon>Nannocystaceae</taxon>
        <taxon>Nannocystis</taxon>
    </lineage>
</organism>
<accession>A0ABT5BCP8</accession>
<proteinExistence type="inferred from homology"/>
<comment type="similarity">
    <text evidence="1 4">Belongs to the pseudouridine synthase RsuA family.</text>
</comment>
<dbReference type="EMBL" id="JAQNDN010000018">
    <property type="protein sequence ID" value="MDC0671832.1"/>
    <property type="molecule type" value="Genomic_DNA"/>
</dbReference>
<dbReference type="CDD" id="cd02870">
    <property type="entry name" value="PseudoU_synth_RsuA_like"/>
    <property type="match status" value="1"/>
</dbReference>
<dbReference type="InterPro" id="IPR020103">
    <property type="entry name" value="PsdUridine_synth_cat_dom_sf"/>
</dbReference>
<protein>
    <recommendedName>
        <fullName evidence="4">Pseudouridine synthase</fullName>
        <ecNumber evidence="4">5.4.99.-</ecNumber>
    </recommendedName>
</protein>
<evidence type="ECO:0000256" key="3">
    <source>
        <dbReference type="PROSITE-ProRule" id="PRU00182"/>
    </source>
</evidence>
<dbReference type="PANTHER" id="PTHR47683">
    <property type="entry name" value="PSEUDOURIDINE SYNTHASE FAMILY PROTEIN-RELATED"/>
    <property type="match status" value="1"/>
</dbReference>
<sequence>MAAAVKTGAAAKARKAAEAPEILRPAKIRLQKALAAAGVTSRRKAEELIAAGAIKVNGKRVTELGTKVDPDRDAIEVRGSRVQLEKKVYFILNKPDGVVCSAEGPKDAEGRPTVLSLFPELPQRIYPVGRLDFHTRGALIMTNDGDLAAALTHPRHEIPKTYHVKFQGKLTETELGALAGGVTLEDGTVTRPAAEVSVIKETATNSWVQITLRQGLNRQIRRMGEAVGRPVLKLIRVAIGGLTADGLADGEFRPLTPTEVYDLMAAATPAAHPGAKARARRGGDASVPDAGGRPRSRLAPGKRAG</sequence>
<evidence type="ECO:0000259" key="6">
    <source>
        <dbReference type="SMART" id="SM00363"/>
    </source>
</evidence>
<dbReference type="SUPFAM" id="SSF55174">
    <property type="entry name" value="Alpha-L RNA-binding motif"/>
    <property type="match status" value="1"/>
</dbReference>
<dbReference type="Gene3D" id="3.10.290.10">
    <property type="entry name" value="RNA-binding S4 domain"/>
    <property type="match status" value="1"/>
</dbReference>
<evidence type="ECO:0000313" key="7">
    <source>
        <dbReference type="EMBL" id="MDC0671832.1"/>
    </source>
</evidence>
<keyword evidence="3" id="KW-0694">RNA-binding</keyword>
<dbReference type="InterPro" id="IPR000748">
    <property type="entry name" value="PsdUridine_synth_RsuA/RluB/E/F"/>
</dbReference>
<dbReference type="CDD" id="cd00165">
    <property type="entry name" value="S4"/>
    <property type="match status" value="1"/>
</dbReference>
<dbReference type="InterPro" id="IPR006145">
    <property type="entry name" value="PsdUridine_synth_RsuA/RluA"/>
</dbReference>
<dbReference type="Pfam" id="PF00849">
    <property type="entry name" value="PseudoU_synth_2"/>
    <property type="match status" value="1"/>
</dbReference>
<evidence type="ECO:0000256" key="5">
    <source>
        <dbReference type="SAM" id="MobiDB-lite"/>
    </source>
</evidence>
<gene>
    <name evidence="7" type="ORF">POL58_29065</name>
</gene>
<name>A0ABT5BCP8_9BACT</name>